<accession>A0ABQ5CFK1</accession>
<evidence type="ECO:0000313" key="3">
    <source>
        <dbReference type="Proteomes" id="UP001151760"/>
    </source>
</evidence>
<reference evidence="2" key="2">
    <citation type="submission" date="2022-01" db="EMBL/GenBank/DDBJ databases">
        <authorList>
            <person name="Yamashiro T."/>
            <person name="Shiraishi A."/>
            <person name="Satake H."/>
            <person name="Nakayama K."/>
        </authorList>
    </citation>
    <scope>NUCLEOTIDE SEQUENCE</scope>
</reference>
<feature type="region of interest" description="Disordered" evidence="1">
    <location>
        <begin position="326"/>
        <end position="346"/>
    </location>
</feature>
<comment type="caution">
    <text evidence="2">The sequence shown here is derived from an EMBL/GenBank/DDBJ whole genome shotgun (WGS) entry which is preliminary data.</text>
</comment>
<gene>
    <name evidence="2" type="ORF">Tco_0894794</name>
</gene>
<keyword evidence="3" id="KW-1185">Reference proteome</keyword>
<sequence length="346" mass="38829">MSSPNHSTFDIEDALSSMNILNYTSVSSDYVPASAGSSSFNSSENSNSNMIPPVFSSFYNNPCLKDVQAFYAKEFPILSPDPIASPAILTPSLILPPSLLFDPRYFFIPEELLLPRKKIHSPYSSSTTSYALSWKPYQGDYLNLPDHRVCGFEASNQARLGIYPSYNGVNATFVGKIRGADPTPYVIVLSVQEAEFCMSPPIHRKYKNSIAIATGCKRFKKTKRCNRKIRNPCLMALPKLKRTCSGRRIWTNGCGKVETKIIAKDGTITKVPGKFKSYETSDEETEEQPRRRDLYRFVDHPQIQQANLMNEFAPHQIPQPLVRPVGGKNDKDDHGYASHPCPWCSK</sequence>
<name>A0ABQ5CFK1_9ASTR</name>
<evidence type="ECO:0000313" key="2">
    <source>
        <dbReference type="EMBL" id="GJT24857.1"/>
    </source>
</evidence>
<proteinExistence type="predicted"/>
<organism evidence="2 3">
    <name type="scientific">Tanacetum coccineum</name>
    <dbReference type="NCBI Taxonomy" id="301880"/>
    <lineage>
        <taxon>Eukaryota</taxon>
        <taxon>Viridiplantae</taxon>
        <taxon>Streptophyta</taxon>
        <taxon>Embryophyta</taxon>
        <taxon>Tracheophyta</taxon>
        <taxon>Spermatophyta</taxon>
        <taxon>Magnoliopsida</taxon>
        <taxon>eudicotyledons</taxon>
        <taxon>Gunneridae</taxon>
        <taxon>Pentapetalae</taxon>
        <taxon>asterids</taxon>
        <taxon>campanulids</taxon>
        <taxon>Asterales</taxon>
        <taxon>Asteraceae</taxon>
        <taxon>Asteroideae</taxon>
        <taxon>Anthemideae</taxon>
        <taxon>Anthemidinae</taxon>
        <taxon>Tanacetum</taxon>
    </lineage>
</organism>
<protein>
    <submittedName>
        <fullName evidence="2">Uncharacterized protein</fullName>
    </submittedName>
</protein>
<dbReference type="EMBL" id="BQNB010014168">
    <property type="protein sequence ID" value="GJT24857.1"/>
    <property type="molecule type" value="Genomic_DNA"/>
</dbReference>
<reference evidence="2" key="1">
    <citation type="journal article" date="2022" name="Int. J. Mol. Sci.">
        <title>Draft Genome of Tanacetum Coccineum: Genomic Comparison of Closely Related Tanacetum-Family Plants.</title>
        <authorList>
            <person name="Yamashiro T."/>
            <person name="Shiraishi A."/>
            <person name="Nakayama K."/>
            <person name="Satake H."/>
        </authorList>
    </citation>
    <scope>NUCLEOTIDE SEQUENCE</scope>
</reference>
<dbReference type="Proteomes" id="UP001151760">
    <property type="component" value="Unassembled WGS sequence"/>
</dbReference>
<evidence type="ECO:0000256" key="1">
    <source>
        <dbReference type="SAM" id="MobiDB-lite"/>
    </source>
</evidence>